<dbReference type="AlphaFoldDB" id="A0A3P7PK82"/>
<protein>
    <submittedName>
        <fullName evidence="2">Uncharacterized protein</fullName>
    </submittedName>
</protein>
<gene>
    <name evidence="2" type="ORF">DILT_LOCUS19527</name>
</gene>
<accession>A0A3P7PK82</accession>
<organism evidence="2 3">
    <name type="scientific">Dibothriocephalus latus</name>
    <name type="common">Fish tapeworm</name>
    <name type="synonym">Diphyllobothrium latum</name>
    <dbReference type="NCBI Taxonomy" id="60516"/>
    <lineage>
        <taxon>Eukaryota</taxon>
        <taxon>Metazoa</taxon>
        <taxon>Spiralia</taxon>
        <taxon>Lophotrochozoa</taxon>
        <taxon>Platyhelminthes</taxon>
        <taxon>Cestoda</taxon>
        <taxon>Eucestoda</taxon>
        <taxon>Diphyllobothriidea</taxon>
        <taxon>Diphyllobothriidae</taxon>
        <taxon>Dibothriocephalus</taxon>
    </lineage>
</organism>
<proteinExistence type="predicted"/>
<feature type="region of interest" description="Disordered" evidence="1">
    <location>
        <begin position="13"/>
        <end position="43"/>
    </location>
</feature>
<reference evidence="2 3" key="1">
    <citation type="submission" date="2018-11" db="EMBL/GenBank/DDBJ databases">
        <authorList>
            <consortium name="Pathogen Informatics"/>
        </authorList>
    </citation>
    <scope>NUCLEOTIDE SEQUENCE [LARGE SCALE GENOMIC DNA]</scope>
</reference>
<feature type="compositionally biased region" description="Low complexity" evidence="1">
    <location>
        <begin position="61"/>
        <end position="77"/>
    </location>
</feature>
<evidence type="ECO:0000313" key="3">
    <source>
        <dbReference type="Proteomes" id="UP000281553"/>
    </source>
</evidence>
<feature type="compositionally biased region" description="Polar residues" evidence="1">
    <location>
        <begin position="78"/>
        <end position="109"/>
    </location>
</feature>
<dbReference type="EMBL" id="UYRU01114820">
    <property type="protein sequence ID" value="VDN45137.1"/>
    <property type="molecule type" value="Genomic_DNA"/>
</dbReference>
<feature type="non-terminal residue" evidence="2">
    <location>
        <position position="166"/>
    </location>
</feature>
<name>A0A3P7PK82_DIBLA</name>
<feature type="region of interest" description="Disordered" evidence="1">
    <location>
        <begin position="56"/>
        <end position="109"/>
    </location>
</feature>
<keyword evidence="3" id="KW-1185">Reference proteome</keyword>
<evidence type="ECO:0000313" key="2">
    <source>
        <dbReference type="EMBL" id="VDN45137.1"/>
    </source>
</evidence>
<sequence>MWPLEEGSWYPSLALDANSKQASGTLPTPENQGDKSGPSAFGNFKHNFVFPDLRSPSNQLSAPVSTASSSSSASSSAVNYLNTSQHQQQQHNVASAFNPPGFQNFTNNPSDAASYRVSALFARENGAHLRPSPTTTPVRENVAYIGGSAYYPDFQQSSATIGETSV</sequence>
<feature type="compositionally biased region" description="Polar residues" evidence="1">
    <location>
        <begin position="18"/>
        <end position="31"/>
    </location>
</feature>
<dbReference type="Proteomes" id="UP000281553">
    <property type="component" value="Unassembled WGS sequence"/>
</dbReference>
<evidence type="ECO:0000256" key="1">
    <source>
        <dbReference type="SAM" id="MobiDB-lite"/>
    </source>
</evidence>